<name>A0ABY4VUW8_9BURK</name>
<dbReference type="Gene3D" id="3.40.190.150">
    <property type="entry name" value="Bordetella uptake gene, domain 1"/>
    <property type="match status" value="1"/>
</dbReference>
<sequence length="360" mass="37934">MIPSTRVSPTRGPAVRSTNAKASTRRPWTVLVLEGIAATLLAVALLTPALPRPAFAAGNGAFPTKPVTIVSTFSAGSGPDAMMRAVAEKLALQWKTPVVIENRPGGAGFIAINAARAAAPDGHTLLLHDGDALSALPHLFKSRNFRVFDAFEPVGVLYSTPFFVVVSSSSPWKTVGDLLAAAKARPGKVSFGTWGVGSTAHLQSALLEAQAGVRMLHVPYKEMGQLYTGVSTGETDWALGARASTEFVYQSGRVRYLAVTSPQRLPAMPDVPTLAESGGPANAVPSGFVALLAPKGTSAAILDRINKDLLTAAASPDVQARYKTFSFEATPWSGAQMRRAIEARSATYEQVVRQNGIKLD</sequence>
<dbReference type="PANTHER" id="PTHR42928">
    <property type="entry name" value="TRICARBOXYLATE-BINDING PROTEIN"/>
    <property type="match status" value="1"/>
</dbReference>
<organism evidence="3 4">
    <name type="scientific">Cupriavidus gilardii</name>
    <dbReference type="NCBI Taxonomy" id="82541"/>
    <lineage>
        <taxon>Bacteria</taxon>
        <taxon>Pseudomonadati</taxon>
        <taxon>Pseudomonadota</taxon>
        <taxon>Betaproteobacteria</taxon>
        <taxon>Burkholderiales</taxon>
        <taxon>Burkholderiaceae</taxon>
        <taxon>Cupriavidus</taxon>
    </lineage>
</organism>
<dbReference type="CDD" id="cd07012">
    <property type="entry name" value="PBP2_Bug_TTT"/>
    <property type="match status" value="1"/>
</dbReference>
<evidence type="ECO:0000256" key="2">
    <source>
        <dbReference type="SAM" id="MobiDB-lite"/>
    </source>
</evidence>
<evidence type="ECO:0000256" key="1">
    <source>
        <dbReference type="ARBA" id="ARBA00006987"/>
    </source>
</evidence>
<comment type="similarity">
    <text evidence="1">Belongs to the UPF0065 (bug) family.</text>
</comment>
<protein>
    <submittedName>
        <fullName evidence="3">Tripartite tricarboxylate transporter substrate binding protein</fullName>
    </submittedName>
</protein>
<evidence type="ECO:0000313" key="4">
    <source>
        <dbReference type="Proteomes" id="UP001056648"/>
    </source>
</evidence>
<dbReference type="SUPFAM" id="SSF53850">
    <property type="entry name" value="Periplasmic binding protein-like II"/>
    <property type="match status" value="1"/>
</dbReference>
<dbReference type="InterPro" id="IPR042100">
    <property type="entry name" value="Bug_dom1"/>
</dbReference>
<gene>
    <name evidence="3" type="ORF">NDR89_13420</name>
</gene>
<evidence type="ECO:0000313" key="3">
    <source>
        <dbReference type="EMBL" id="USE80750.1"/>
    </source>
</evidence>
<dbReference type="InterPro" id="IPR005064">
    <property type="entry name" value="BUG"/>
</dbReference>
<dbReference type="Gene3D" id="3.40.190.10">
    <property type="entry name" value="Periplasmic binding protein-like II"/>
    <property type="match status" value="1"/>
</dbReference>
<feature type="region of interest" description="Disordered" evidence="2">
    <location>
        <begin position="1"/>
        <end position="21"/>
    </location>
</feature>
<proteinExistence type="inferred from homology"/>
<dbReference type="Proteomes" id="UP001056648">
    <property type="component" value="Chromosome 2"/>
</dbReference>
<accession>A0ABY4VUW8</accession>
<dbReference type="Pfam" id="PF03401">
    <property type="entry name" value="TctC"/>
    <property type="match status" value="1"/>
</dbReference>
<dbReference type="RefSeq" id="WP_252253487.1">
    <property type="nucleotide sequence ID" value="NZ_CP098736.1"/>
</dbReference>
<dbReference type="EMBL" id="CP098736">
    <property type="protein sequence ID" value="USE80750.1"/>
    <property type="molecule type" value="Genomic_DNA"/>
</dbReference>
<dbReference type="PANTHER" id="PTHR42928:SF5">
    <property type="entry name" value="BLR1237 PROTEIN"/>
    <property type="match status" value="1"/>
</dbReference>
<keyword evidence="4" id="KW-1185">Reference proteome</keyword>
<reference evidence="3" key="1">
    <citation type="submission" date="2022-06" db="EMBL/GenBank/DDBJ databases">
        <title>Complete genome sequence and characterization of Cupriavidus gilardii QJ1 isolated from contaminating cells.</title>
        <authorList>
            <person name="Qi J."/>
        </authorList>
    </citation>
    <scope>NUCLEOTIDE SEQUENCE</scope>
    <source>
        <strain evidence="3">QJ1</strain>
    </source>
</reference>
<dbReference type="PIRSF" id="PIRSF017082">
    <property type="entry name" value="YflP"/>
    <property type="match status" value="1"/>
</dbReference>